<dbReference type="EMBL" id="JMKI01000016">
    <property type="protein sequence ID" value="KEJ92791.1"/>
    <property type="molecule type" value="Genomic_DNA"/>
</dbReference>
<dbReference type="PANTHER" id="PTHR22916:SF51">
    <property type="entry name" value="GLYCOSYLTRANSFERASE EPSH-RELATED"/>
    <property type="match status" value="1"/>
</dbReference>
<dbReference type="RefSeq" id="WP_051682638.1">
    <property type="nucleotide sequence ID" value="NZ_CAMETI010000011.1"/>
</dbReference>
<dbReference type="InterPro" id="IPR001173">
    <property type="entry name" value="Glyco_trans_2-like"/>
</dbReference>
<dbReference type="Gene3D" id="3.90.550.10">
    <property type="entry name" value="Spore Coat Polysaccharide Biosynthesis Protein SpsA, Chain A"/>
    <property type="match status" value="1"/>
</dbReference>
<evidence type="ECO:0000313" key="5">
    <source>
        <dbReference type="Proteomes" id="UP000027665"/>
    </source>
</evidence>
<evidence type="ECO:0000256" key="2">
    <source>
        <dbReference type="ARBA" id="ARBA00022679"/>
    </source>
</evidence>
<dbReference type="GO" id="GO:0016757">
    <property type="term" value="F:glycosyltransferase activity"/>
    <property type="evidence" value="ECO:0007669"/>
    <property type="project" value="UniProtKB-KW"/>
</dbReference>
<dbReference type="Proteomes" id="UP000027665">
    <property type="component" value="Unassembled WGS sequence"/>
</dbReference>
<dbReference type="STRING" id="2754.EH55_01020"/>
<keyword evidence="2" id="KW-0808">Transferase</keyword>
<dbReference type="GeneID" id="90984777"/>
<dbReference type="CDD" id="cd00761">
    <property type="entry name" value="Glyco_tranf_GTA_type"/>
    <property type="match status" value="1"/>
</dbReference>
<dbReference type="AlphaFoldDB" id="A0A073ITI1"/>
<feature type="domain" description="Glycosyltransferase 2-like" evidence="3">
    <location>
        <begin position="5"/>
        <end position="165"/>
    </location>
</feature>
<evidence type="ECO:0000256" key="1">
    <source>
        <dbReference type="ARBA" id="ARBA00022676"/>
    </source>
</evidence>
<dbReference type="OrthoDB" id="5366at2"/>
<reference evidence="4 5" key="1">
    <citation type="submission" date="2014-04" db="EMBL/GenBank/DDBJ databases">
        <title>Draft Genome Sequence of Synergistes jonesii.</title>
        <authorList>
            <person name="Coil D.A."/>
            <person name="Eisen J.A."/>
            <person name="Holland-Moritz H.E."/>
        </authorList>
    </citation>
    <scope>NUCLEOTIDE SEQUENCE [LARGE SCALE GENOMIC DNA]</scope>
    <source>
        <strain evidence="4 5">78-1</strain>
    </source>
</reference>
<dbReference type="SUPFAM" id="SSF53448">
    <property type="entry name" value="Nucleotide-diphospho-sugar transferases"/>
    <property type="match status" value="1"/>
</dbReference>
<dbReference type="PANTHER" id="PTHR22916">
    <property type="entry name" value="GLYCOSYLTRANSFERASE"/>
    <property type="match status" value="1"/>
</dbReference>
<dbReference type="eggNOG" id="COG1215">
    <property type="taxonomic scope" value="Bacteria"/>
</dbReference>
<proteinExistence type="predicted"/>
<accession>A0A073ITI1</accession>
<protein>
    <recommendedName>
        <fullName evidence="3">Glycosyltransferase 2-like domain-containing protein</fullName>
    </recommendedName>
</protein>
<evidence type="ECO:0000313" key="4">
    <source>
        <dbReference type="EMBL" id="KEJ92791.1"/>
    </source>
</evidence>
<keyword evidence="5" id="KW-1185">Reference proteome</keyword>
<dbReference type="InterPro" id="IPR029044">
    <property type="entry name" value="Nucleotide-diphossugar_trans"/>
</dbReference>
<name>A0A073ITI1_9BACT</name>
<gene>
    <name evidence="4" type="ORF">EH55_01020</name>
</gene>
<dbReference type="Pfam" id="PF00535">
    <property type="entry name" value="Glycos_transf_2"/>
    <property type="match status" value="1"/>
</dbReference>
<evidence type="ECO:0000259" key="3">
    <source>
        <dbReference type="Pfam" id="PF00535"/>
    </source>
</evidence>
<organism evidence="4 5">
    <name type="scientific">Synergistes jonesii</name>
    <dbReference type="NCBI Taxonomy" id="2754"/>
    <lineage>
        <taxon>Bacteria</taxon>
        <taxon>Thermotogati</taxon>
        <taxon>Synergistota</taxon>
        <taxon>Synergistia</taxon>
        <taxon>Synergistales</taxon>
        <taxon>Synergistaceae</taxon>
        <taxon>Synergistes</taxon>
    </lineage>
</organism>
<comment type="caution">
    <text evidence="4">The sequence shown here is derived from an EMBL/GenBank/DDBJ whole genome shotgun (WGS) entry which is preliminary data.</text>
</comment>
<keyword evidence="1" id="KW-0328">Glycosyltransferase</keyword>
<sequence>MSEVSVIVPIYNQREMLPATLGSLIRQDFADLEIVAVDDASTDGGAQRACEILSRGGRNYKLIRLGKNVGCSSARNRGLRESSGRYVLFFDGDDMAETGFISALHASITENGGDFASCGYKTHDPLSGEVKDFPLVVPEGLSMEEVLELRILNKLDIPHCATLYRKDFLTGSAIAYKDGCSAGEDVEFLIKVLCRANKCSFVPDCLYIYVQHEAMGSRAEIKNRKKKIERYLHHTEAHFREAEYIRRNASGKRPRLLAEDMLLPLAYLRLLSYFAMSGQRERFDALLSSKDIRRAILKSRGAFFIKPEVFLRGCAALLLPSLYYSKYSGYAGR</sequence>